<accession>A0ABU3ER75</accession>
<evidence type="ECO:0000313" key="2">
    <source>
        <dbReference type="Proteomes" id="UP001256547"/>
    </source>
</evidence>
<comment type="caution">
    <text evidence="1">The sequence shown here is derived from an EMBL/GenBank/DDBJ whole genome shotgun (WGS) entry which is preliminary data.</text>
</comment>
<sequence length="94" mass="11145">MILQINKELPRKGLNEGKVVKRTDYLDKVVRANCIDAEYVMVEFLNGDIHSYTNVEPDNKDHWFKVDCAQEMHEYQIKSMWLLNDEGKTLRKLM</sequence>
<keyword evidence="2" id="KW-1185">Reference proteome</keyword>
<evidence type="ECO:0008006" key="3">
    <source>
        <dbReference type="Google" id="ProtNLM"/>
    </source>
</evidence>
<protein>
    <recommendedName>
        <fullName evidence="3">Phage protein</fullName>
    </recommendedName>
</protein>
<dbReference type="RefSeq" id="WP_274661926.1">
    <property type="nucleotide sequence ID" value="NZ_JARPYR010000021.1"/>
</dbReference>
<organism evidence="1 2">
    <name type="scientific">Enterococcus dongliensis</name>
    <dbReference type="NCBI Taxonomy" id="2559925"/>
    <lineage>
        <taxon>Bacteria</taxon>
        <taxon>Bacillati</taxon>
        <taxon>Bacillota</taxon>
        <taxon>Bacilli</taxon>
        <taxon>Lactobacillales</taxon>
        <taxon>Enterococcaceae</taxon>
        <taxon>Enterococcus</taxon>
    </lineage>
</organism>
<gene>
    <name evidence="1" type="ORF">P7D39_10170</name>
</gene>
<dbReference type="EMBL" id="JARPYR010000021">
    <property type="protein sequence ID" value="MDT2597365.1"/>
    <property type="molecule type" value="Genomic_DNA"/>
</dbReference>
<name>A0ABU3ER75_9ENTE</name>
<dbReference type="Proteomes" id="UP001256547">
    <property type="component" value="Unassembled WGS sequence"/>
</dbReference>
<evidence type="ECO:0000313" key="1">
    <source>
        <dbReference type="EMBL" id="MDT2597365.1"/>
    </source>
</evidence>
<proteinExistence type="predicted"/>
<reference evidence="1 2" key="1">
    <citation type="submission" date="2023-03" db="EMBL/GenBank/DDBJ databases">
        <authorList>
            <person name="Shen W."/>
            <person name="Cai J."/>
        </authorList>
    </citation>
    <scope>NUCLEOTIDE SEQUENCE [LARGE SCALE GENOMIC DNA]</scope>
    <source>
        <strain evidence="1 2">P72-2</strain>
    </source>
</reference>